<reference evidence="1" key="1">
    <citation type="submission" date="2023-03" db="EMBL/GenBank/DDBJ databases">
        <title>Massive genome expansion in bonnet fungi (Mycena s.s.) driven by repeated elements and novel gene families across ecological guilds.</title>
        <authorList>
            <consortium name="Lawrence Berkeley National Laboratory"/>
            <person name="Harder C.B."/>
            <person name="Miyauchi S."/>
            <person name="Viragh M."/>
            <person name="Kuo A."/>
            <person name="Thoen E."/>
            <person name="Andreopoulos B."/>
            <person name="Lu D."/>
            <person name="Skrede I."/>
            <person name="Drula E."/>
            <person name="Henrissat B."/>
            <person name="Morin E."/>
            <person name="Kohler A."/>
            <person name="Barry K."/>
            <person name="LaButti K."/>
            <person name="Morin E."/>
            <person name="Salamov A."/>
            <person name="Lipzen A."/>
            <person name="Mereny Z."/>
            <person name="Hegedus B."/>
            <person name="Baldrian P."/>
            <person name="Stursova M."/>
            <person name="Weitz H."/>
            <person name="Taylor A."/>
            <person name="Grigoriev I.V."/>
            <person name="Nagy L.G."/>
            <person name="Martin F."/>
            <person name="Kauserud H."/>
        </authorList>
    </citation>
    <scope>NUCLEOTIDE SEQUENCE</scope>
    <source>
        <strain evidence="1">CBHHK002</strain>
    </source>
</reference>
<evidence type="ECO:0000313" key="2">
    <source>
        <dbReference type="Proteomes" id="UP001218218"/>
    </source>
</evidence>
<proteinExistence type="predicted"/>
<keyword evidence="2" id="KW-1185">Reference proteome</keyword>
<sequence length="438" mass="49486">MSDRQHHAASNGTCPALTLPVEITSEIFLRCVSTTGSANLLNNPPILLTKICRDWRLIVLSMPKLWNDIHLPEFRGRRGPRPGYIDSWWVSQLGTWLSRAQDEPLTMAIIANMNHPDPDESLVGLLDGHRQRWHDLTLKLPFNRFYQFLAQEPLPMLERLVVDAHSIPRVVDAPIAAFQLAPMLKHVCLSGYFRPSHFILPWNQLTSLELTAASAEDCLECLRRAPHLLTCSFEIQEGQQSLRPVASRSHLTALIMSGTSPSAIFMYITLPGLEELNFAGRSLNGEDLSQISSLVSRSRCQLRRLRLHFISELLTAPAIQLLETLSSLESLDLAATEASTIMTLFASLCSESFLPQLQHLSLSHHRMADSNIHEMFYDMAKVLARRGLLTPEHVQLQSFSLTVQYEETAPNLRVIQKLQTLADRGMSLSVRNQHNRWI</sequence>
<name>A0AAD6Z1B4_9AGAR</name>
<protein>
    <recommendedName>
        <fullName evidence="3">F-box domain-containing protein</fullName>
    </recommendedName>
</protein>
<dbReference type="Gene3D" id="3.80.10.10">
    <property type="entry name" value="Ribonuclease Inhibitor"/>
    <property type="match status" value="1"/>
</dbReference>
<evidence type="ECO:0000313" key="1">
    <source>
        <dbReference type="EMBL" id="KAJ7302691.1"/>
    </source>
</evidence>
<evidence type="ECO:0008006" key="3">
    <source>
        <dbReference type="Google" id="ProtNLM"/>
    </source>
</evidence>
<organism evidence="1 2">
    <name type="scientific">Mycena albidolilacea</name>
    <dbReference type="NCBI Taxonomy" id="1033008"/>
    <lineage>
        <taxon>Eukaryota</taxon>
        <taxon>Fungi</taxon>
        <taxon>Dikarya</taxon>
        <taxon>Basidiomycota</taxon>
        <taxon>Agaricomycotina</taxon>
        <taxon>Agaricomycetes</taxon>
        <taxon>Agaricomycetidae</taxon>
        <taxon>Agaricales</taxon>
        <taxon>Marasmiineae</taxon>
        <taxon>Mycenaceae</taxon>
        <taxon>Mycena</taxon>
    </lineage>
</organism>
<dbReference type="EMBL" id="JARIHO010000113">
    <property type="protein sequence ID" value="KAJ7302691.1"/>
    <property type="molecule type" value="Genomic_DNA"/>
</dbReference>
<comment type="caution">
    <text evidence="1">The sequence shown here is derived from an EMBL/GenBank/DDBJ whole genome shotgun (WGS) entry which is preliminary data.</text>
</comment>
<accession>A0AAD6Z1B4</accession>
<dbReference type="InterPro" id="IPR032675">
    <property type="entry name" value="LRR_dom_sf"/>
</dbReference>
<gene>
    <name evidence="1" type="ORF">DFH08DRAFT_905001</name>
</gene>
<dbReference type="SUPFAM" id="SSF52047">
    <property type="entry name" value="RNI-like"/>
    <property type="match status" value="1"/>
</dbReference>
<dbReference type="Proteomes" id="UP001218218">
    <property type="component" value="Unassembled WGS sequence"/>
</dbReference>
<dbReference type="AlphaFoldDB" id="A0AAD6Z1B4"/>